<keyword evidence="6" id="KW-1185">Reference proteome</keyword>
<feature type="active site" description="Nucleophile" evidence="2">
    <location>
        <position position="65"/>
    </location>
</feature>
<evidence type="ECO:0000256" key="1">
    <source>
        <dbReference type="ARBA" id="ARBA00023098"/>
    </source>
</evidence>
<feature type="short sequence motif" description="DGA/G" evidence="2">
    <location>
        <begin position="212"/>
        <end position="214"/>
    </location>
</feature>
<comment type="caution">
    <text evidence="5">The sequence shown here is derived from an EMBL/GenBank/DDBJ whole genome shotgun (WGS) entry which is preliminary data.</text>
</comment>
<comment type="caution">
    <text evidence="2">Lacks conserved residue(s) required for the propagation of feature annotation.</text>
</comment>
<keyword evidence="1 2" id="KW-0443">Lipid metabolism</keyword>
<sequence>MGFFRLVRHRNGKGAVRHHAPDSGGIGMIADAVLEGGGIKAFGLVGALSVAEEKGYEWKRLAGTSAGSLVAALLAAGYRSEELYRLLEDDDFTRFMPTMWYHRISYVGPLIRLWVKKGFYSGKPLERWVGELLAKKGVYTFGDLKDRELSIIASDISRGTLLVLPRDLAEYGIPPDGLSVARAVHMSCSIPYVFDPVRMFHTPTRRYSYVVDGGVLSNFPVWIFDQKIPRWPTFGFRFYSDETQPNPIGGPVSLFRAMFLTMMDAHDNRHIKEQDRVRTIQVPTLGVGMTDFDLSKERRRELFEAGADAAREFFKNWTFKHYLALRGCDGSVSWNLRTSQSG</sequence>
<keyword evidence="2" id="KW-0442">Lipid degradation</keyword>
<feature type="short sequence motif" description="GXSXG" evidence="2">
    <location>
        <begin position="63"/>
        <end position="67"/>
    </location>
</feature>
<dbReference type="GO" id="GO:0016787">
    <property type="term" value="F:hydrolase activity"/>
    <property type="evidence" value="ECO:0007669"/>
    <property type="project" value="UniProtKB-UniRule"/>
</dbReference>
<dbReference type="InterPro" id="IPR016137">
    <property type="entry name" value="RGS"/>
</dbReference>
<evidence type="ECO:0000313" key="6">
    <source>
        <dbReference type="Proteomes" id="UP000244240"/>
    </source>
</evidence>
<dbReference type="Gene3D" id="3.40.1090.10">
    <property type="entry name" value="Cytosolic phospholipase A2 catalytic domain"/>
    <property type="match status" value="2"/>
</dbReference>
<proteinExistence type="predicted"/>
<evidence type="ECO:0000259" key="4">
    <source>
        <dbReference type="PROSITE" id="PS51635"/>
    </source>
</evidence>
<dbReference type="SUPFAM" id="SSF52151">
    <property type="entry name" value="FabD/lysophospholipase-like"/>
    <property type="match status" value="1"/>
</dbReference>
<feature type="domain" description="PNPLA" evidence="4">
    <location>
        <begin position="32"/>
        <end position="225"/>
    </location>
</feature>
<dbReference type="PROSITE" id="PS51635">
    <property type="entry name" value="PNPLA"/>
    <property type="match status" value="1"/>
</dbReference>
<feature type="domain" description="RGS" evidence="3">
    <location>
        <begin position="81"/>
        <end position="105"/>
    </location>
</feature>
<dbReference type="PANTHER" id="PTHR46394">
    <property type="entry name" value="ANNEXIN"/>
    <property type="match status" value="1"/>
</dbReference>
<organism evidence="5 6">
    <name type="scientific">Melghirimyces profundicolus</name>
    <dbReference type="NCBI Taxonomy" id="1242148"/>
    <lineage>
        <taxon>Bacteria</taxon>
        <taxon>Bacillati</taxon>
        <taxon>Bacillota</taxon>
        <taxon>Bacilli</taxon>
        <taxon>Bacillales</taxon>
        <taxon>Thermoactinomycetaceae</taxon>
        <taxon>Melghirimyces</taxon>
    </lineage>
</organism>
<gene>
    <name evidence="5" type="ORF">C8P63_12521</name>
</gene>
<evidence type="ECO:0000256" key="2">
    <source>
        <dbReference type="PROSITE-ProRule" id="PRU01161"/>
    </source>
</evidence>
<dbReference type="AlphaFoldDB" id="A0A2T6BCW0"/>
<feature type="active site" description="Proton acceptor" evidence="2">
    <location>
        <position position="212"/>
    </location>
</feature>
<dbReference type="GO" id="GO:0016042">
    <property type="term" value="P:lipid catabolic process"/>
    <property type="evidence" value="ECO:0007669"/>
    <property type="project" value="UniProtKB-UniRule"/>
</dbReference>
<evidence type="ECO:0000259" key="3">
    <source>
        <dbReference type="PROSITE" id="PS50132"/>
    </source>
</evidence>
<dbReference type="InterPro" id="IPR016035">
    <property type="entry name" value="Acyl_Trfase/lysoPLipase"/>
</dbReference>
<dbReference type="PROSITE" id="PS50132">
    <property type="entry name" value="RGS"/>
    <property type="match status" value="1"/>
</dbReference>
<reference evidence="5 6" key="1">
    <citation type="submission" date="2018-04" db="EMBL/GenBank/DDBJ databases">
        <title>Genomic Encyclopedia of Archaeal and Bacterial Type Strains, Phase II (KMG-II): from individual species to whole genera.</title>
        <authorList>
            <person name="Goeker M."/>
        </authorList>
    </citation>
    <scope>NUCLEOTIDE SEQUENCE [LARGE SCALE GENOMIC DNA]</scope>
    <source>
        <strain evidence="5 6">DSM 45787</strain>
    </source>
</reference>
<protein>
    <submittedName>
        <fullName evidence="5">NTE family protein</fullName>
    </submittedName>
</protein>
<dbReference type="EMBL" id="QBKR01000025">
    <property type="protein sequence ID" value="PTX53903.1"/>
    <property type="molecule type" value="Genomic_DNA"/>
</dbReference>
<dbReference type="Proteomes" id="UP000244240">
    <property type="component" value="Unassembled WGS sequence"/>
</dbReference>
<dbReference type="InterPro" id="IPR002641">
    <property type="entry name" value="PNPLA_dom"/>
</dbReference>
<name>A0A2T6BCW0_9BACL</name>
<keyword evidence="2" id="KW-0378">Hydrolase</keyword>
<evidence type="ECO:0000313" key="5">
    <source>
        <dbReference type="EMBL" id="PTX53903.1"/>
    </source>
</evidence>
<dbReference type="CDD" id="cd07207">
    <property type="entry name" value="Pat_ExoU_VipD_like"/>
    <property type="match status" value="1"/>
</dbReference>
<dbReference type="Pfam" id="PF01734">
    <property type="entry name" value="Patatin"/>
    <property type="match status" value="1"/>
</dbReference>
<accession>A0A2T6BCW0</accession>
<dbReference type="InterPro" id="IPR052580">
    <property type="entry name" value="Lipid_Hydrolase"/>
</dbReference>
<dbReference type="PANTHER" id="PTHR46394:SF1">
    <property type="entry name" value="PNPLA DOMAIN-CONTAINING PROTEIN"/>
    <property type="match status" value="1"/>
</dbReference>